<gene>
    <name evidence="2" type="ORF">GPM918_LOCUS44027</name>
    <name evidence="3" type="ORF">SRO942_LOCUS45709</name>
</gene>
<evidence type="ECO:0000256" key="1">
    <source>
        <dbReference type="SAM" id="MobiDB-lite"/>
    </source>
</evidence>
<evidence type="ECO:0000313" key="3">
    <source>
        <dbReference type="EMBL" id="CAF4519684.1"/>
    </source>
</evidence>
<evidence type="ECO:0000313" key="2">
    <source>
        <dbReference type="EMBL" id="CAF1625818.1"/>
    </source>
</evidence>
<feature type="region of interest" description="Disordered" evidence="1">
    <location>
        <begin position="1"/>
        <end position="32"/>
    </location>
</feature>
<evidence type="ECO:0000313" key="4">
    <source>
        <dbReference type="Proteomes" id="UP000663829"/>
    </source>
</evidence>
<dbReference type="AlphaFoldDB" id="A0A816CX78"/>
<reference evidence="2" key="1">
    <citation type="submission" date="2021-02" db="EMBL/GenBank/DDBJ databases">
        <authorList>
            <person name="Nowell W R."/>
        </authorList>
    </citation>
    <scope>NUCLEOTIDE SEQUENCE</scope>
</reference>
<keyword evidence="4" id="KW-1185">Reference proteome</keyword>
<sequence>MSRRDNIAIKSKQNPTQQPSSPVISAHLSDVT</sequence>
<dbReference type="Proteomes" id="UP000681722">
    <property type="component" value="Unassembled WGS sequence"/>
</dbReference>
<name>A0A816CX78_9BILA</name>
<dbReference type="EMBL" id="CAJOBC010109546">
    <property type="protein sequence ID" value="CAF4519684.1"/>
    <property type="molecule type" value="Genomic_DNA"/>
</dbReference>
<feature type="compositionally biased region" description="Polar residues" evidence="1">
    <location>
        <begin position="11"/>
        <end position="23"/>
    </location>
</feature>
<protein>
    <submittedName>
        <fullName evidence="2">Uncharacterized protein</fullName>
    </submittedName>
</protein>
<proteinExistence type="predicted"/>
<comment type="caution">
    <text evidence="2">The sequence shown here is derived from an EMBL/GenBank/DDBJ whole genome shotgun (WGS) entry which is preliminary data.</text>
</comment>
<feature type="non-terminal residue" evidence="2">
    <location>
        <position position="32"/>
    </location>
</feature>
<dbReference type="EMBL" id="CAJNOQ010042057">
    <property type="protein sequence ID" value="CAF1625818.1"/>
    <property type="molecule type" value="Genomic_DNA"/>
</dbReference>
<accession>A0A816CX78</accession>
<organism evidence="2 4">
    <name type="scientific">Didymodactylos carnosus</name>
    <dbReference type="NCBI Taxonomy" id="1234261"/>
    <lineage>
        <taxon>Eukaryota</taxon>
        <taxon>Metazoa</taxon>
        <taxon>Spiralia</taxon>
        <taxon>Gnathifera</taxon>
        <taxon>Rotifera</taxon>
        <taxon>Eurotatoria</taxon>
        <taxon>Bdelloidea</taxon>
        <taxon>Philodinida</taxon>
        <taxon>Philodinidae</taxon>
        <taxon>Didymodactylos</taxon>
    </lineage>
</organism>
<dbReference type="Proteomes" id="UP000663829">
    <property type="component" value="Unassembled WGS sequence"/>
</dbReference>